<dbReference type="InParanoid" id="M1DZL8"/>
<sequence length="108" mass="12112">MMETKATIWVHLNVIKLGQAFGAAMGCEKEAYALCMKMDQKKNLERCAGKGKTSDNNNYTIPKELKDCVLECSKARRGEHVTPFLSEARRDQLGDMRRRNGDLNGGAF</sequence>
<accession>M1DZL8</accession>
<reference evidence="1" key="2">
    <citation type="submission" date="2015-06" db="UniProtKB">
        <authorList>
            <consortium name="EnsemblPlants"/>
        </authorList>
    </citation>
    <scope>IDENTIFICATION</scope>
    <source>
        <strain evidence="1">DM1-3 516 R44</strain>
    </source>
</reference>
<evidence type="ECO:0000313" key="1">
    <source>
        <dbReference type="EnsemblPlants" id="PGSC0003DMT400096963"/>
    </source>
</evidence>
<dbReference type="Gramene" id="PGSC0003DMT400096963">
    <property type="protein sequence ID" value="PGSC0003DMT400096963"/>
    <property type="gene ID" value="PGSC0003DMG400046534"/>
</dbReference>
<protein>
    <submittedName>
        <fullName evidence="1">Uncharacterized protein</fullName>
    </submittedName>
</protein>
<dbReference type="AlphaFoldDB" id="M1DZL8"/>
<dbReference type="PROSITE" id="PS51257">
    <property type="entry name" value="PROKAR_LIPOPROTEIN"/>
    <property type="match status" value="1"/>
</dbReference>
<dbReference type="HOGENOM" id="CLU_2201694_0_0_1"/>
<dbReference type="EnsemblPlants" id="PGSC0003DMT400096963">
    <property type="protein sequence ID" value="PGSC0003DMT400096963"/>
    <property type="gene ID" value="PGSC0003DMG400046534"/>
</dbReference>
<name>M1DZL8_SOLTU</name>
<evidence type="ECO:0000313" key="2">
    <source>
        <dbReference type="Proteomes" id="UP000011115"/>
    </source>
</evidence>
<keyword evidence="2" id="KW-1185">Reference proteome</keyword>
<dbReference type="PaxDb" id="4113-PGSC0003DMT400096963"/>
<dbReference type="Proteomes" id="UP000011115">
    <property type="component" value="Unassembled WGS sequence"/>
</dbReference>
<reference evidence="2" key="1">
    <citation type="journal article" date="2011" name="Nature">
        <title>Genome sequence and analysis of the tuber crop potato.</title>
        <authorList>
            <consortium name="The Potato Genome Sequencing Consortium"/>
        </authorList>
    </citation>
    <scope>NUCLEOTIDE SEQUENCE [LARGE SCALE GENOMIC DNA]</scope>
    <source>
        <strain evidence="2">cv. DM1-3 516 R44</strain>
    </source>
</reference>
<organism evidence="1 2">
    <name type="scientific">Solanum tuberosum</name>
    <name type="common">Potato</name>
    <dbReference type="NCBI Taxonomy" id="4113"/>
    <lineage>
        <taxon>Eukaryota</taxon>
        <taxon>Viridiplantae</taxon>
        <taxon>Streptophyta</taxon>
        <taxon>Embryophyta</taxon>
        <taxon>Tracheophyta</taxon>
        <taxon>Spermatophyta</taxon>
        <taxon>Magnoliopsida</taxon>
        <taxon>eudicotyledons</taxon>
        <taxon>Gunneridae</taxon>
        <taxon>Pentapetalae</taxon>
        <taxon>asterids</taxon>
        <taxon>lamiids</taxon>
        <taxon>Solanales</taxon>
        <taxon>Solanaceae</taxon>
        <taxon>Solanoideae</taxon>
        <taxon>Solaneae</taxon>
        <taxon>Solanum</taxon>
    </lineage>
</organism>
<proteinExistence type="predicted"/>